<dbReference type="InterPro" id="IPR012338">
    <property type="entry name" value="Beta-lactam/transpept-like"/>
</dbReference>
<keyword evidence="3" id="KW-0121">Carboxypeptidase</keyword>
<evidence type="ECO:0000256" key="2">
    <source>
        <dbReference type="ARBA" id="ARBA00022801"/>
    </source>
</evidence>
<dbReference type="GO" id="GO:0009002">
    <property type="term" value="F:serine-type D-Ala-D-Ala carboxypeptidase activity"/>
    <property type="evidence" value="ECO:0007669"/>
    <property type="project" value="UniProtKB-EC"/>
</dbReference>
<dbReference type="Proteomes" id="UP001204144">
    <property type="component" value="Unassembled WGS sequence"/>
</dbReference>
<organism evidence="3 4">
    <name type="scientific">Lacihabitans soyangensis</name>
    <dbReference type="NCBI Taxonomy" id="869394"/>
    <lineage>
        <taxon>Bacteria</taxon>
        <taxon>Pseudomonadati</taxon>
        <taxon>Bacteroidota</taxon>
        <taxon>Cytophagia</taxon>
        <taxon>Cytophagales</taxon>
        <taxon>Leadbetterellaceae</taxon>
        <taxon>Lacihabitans</taxon>
    </lineage>
</organism>
<sequence length="465" mass="51353">MKIICIIILQISTYSSQLNTIISQYLGNSSTENVNVSMSVRKIGSGEEIYAYQSKMALPPASTLKLLTTGTALDILGSDHTFKTQILRNGTIENNALDGDLVITSNGDFSFGSIRLGLNSLKEIVDVLKSKNIKKITGKIEIEENQHFDIPSEWLMGDLGNYYGAHPKQFNYNENFYTVYFNGGENIGDSATVSGIFPNSESWKIENLVKTAEKGSGDQVNIVNLAPSNEIVLTGTVPQRSVNFEVKGSTPNINEVFIGLVKNECLKNGIEIQGNEMQVNLRNDTLAVLNSPPLSIIAEHCNFRSVNFFADGISNFLKSMASDSVENYDDFLKSYWKTRGLNLSNFKFLDGSGLSPLNTLSTQAMTSFLSKMYSSPQFGSFLKTIPRVGKTGTVVSLDPKGITDGRIYAKSGSISGTRNYAGYFLDEKNEIYAFCIFLNGFNDTAQLFSRQLLQNLMFKMIDLNQ</sequence>
<evidence type="ECO:0000256" key="1">
    <source>
        <dbReference type="ARBA" id="ARBA00006096"/>
    </source>
</evidence>
<dbReference type="InterPro" id="IPR000667">
    <property type="entry name" value="Peptidase_S13"/>
</dbReference>
<dbReference type="SUPFAM" id="SSF56601">
    <property type="entry name" value="beta-lactamase/transpeptidase-like"/>
    <property type="match status" value="1"/>
</dbReference>
<comment type="similarity">
    <text evidence="1">Belongs to the peptidase S13 family.</text>
</comment>
<evidence type="ECO:0000313" key="3">
    <source>
        <dbReference type="EMBL" id="MCP9765226.1"/>
    </source>
</evidence>
<dbReference type="EMBL" id="RJUF01000181">
    <property type="protein sequence ID" value="MCP9765226.1"/>
    <property type="molecule type" value="Genomic_DNA"/>
</dbReference>
<dbReference type="EC" id="3.4.16.4" evidence="3"/>
<dbReference type="NCBIfam" id="TIGR00666">
    <property type="entry name" value="PBP4"/>
    <property type="match status" value="1"/>
</dbReference>
<dbReference type="RefSeq" id="WP_255038917.1">
    <property type="nucleotide sequence ID" value="NZ_RJUF01000181.1"/>
</dbReference>
<dbReference type="Pfam" id="PF02113">
    <property type="entry name" value="Peptidase_S13"/>
    <property type="match status" value="1"/>
</dbReference>
<gene>
    <name evidence="3" type="primary">dacB</name>
    <name evidence="3" type="ORF">EGI31_20010</name>
</gene>
<name>A0AAE3H752_9BACT</name>
<accession>A0AAE3H752</accession>
<keyword evidence="4" id="KW-1185">Reference proteome</keyword>
<dbReference type="GO" id="GO:0000270">
    <property type="term" value="P:peptidoglycan metabolic process"/>
    <property type="evidence" value="ECO:0007669"/>
    <property type="project" value="TreeGrafter"/>
</dbReference>
<dbReference type="Gene3D" id="3.40.710.10">
    <property type="entry name" value="DD-peptidase/beta-lactamase superfamily"/>
    <property type="match status" value="2"/>
</dbReference>
<proteinExistence type="inferred from homology"/>
<reference evidence="3 4" key="1">
    <citation type="submission" date="2018-11" db="EMBL/GenBank/DDBJ databases">
        <title>Novel bacteria species description.</title>
        <authorList>
            <person name="Han J.-H."/>
        </authorList>
    </citation>
    <scope>NUCLEOTIDE SEQUENCE [LARGE SCALE GENOMIC DNA]</scope>
    <source>
        <strain evidence="3 4">KCTC23259</strain>
    </source>
</reference>
<dbReference type="PRINTS" id="PR00922">
    <property type="entry name" value="DADACBPTASE3"/>
</dbReference>
<dbReference type="PANTHER" id="PTHR30023:SF0">
    <property type="entry name" value="PENICILLIN-SENSITIVE CARBOXYPEPTIDASE A"/>
    <property type="match status" value="1"/>
</dbReference>
<dbReference type="GO" id="GO:0006508">
    <property type="term" value="P:proteolysis"/>
    <property type="evidence" value="ECO:0007669"/>
    <property type="project" value="InterPro"/>
</dbReference>
<keyword evidence="2 3" id="KW-0378">Hydrolase</keyword>
<dbReference type="AlphaFoldDB" id="A0AAE3H752"/>
<keyword evidence="3" id="KW-0645">Protease</keyword>
<evidence type="ECO:0000313" key="4">
    <source>
        <dbReference type="Proteomes" id="UP001204144"/>
    </source>
</evidence>
<dbReference type="PANTHER" id="PTHR30023">
    <property type="entry name" value="D-ALANYL-D-ALANINE CARBOXYPEPTIDASE"/>
    <property type="match status" value="1"/>
</dbReference>
<comment type="caution">
    <text evidence="3">The sequence shown here is derived from an EMBL/GenBank/DDBJ whole genome shotgun (WGS) entry which is preliminary data.</text>
</comment>
<protein>
    <submittedName>
        <fullName evidence="3">D-alanyl-D-alanine carboxypeptidase/D-alanyl-D-alanine-endopeptidase</fullName>
        <ecNumber evidence="3">3.4.16.4</ecNumber>
    </submittedName>
</protein>